<sequence>MQRPTITGIRVRTPSDAHAIFHAVSLKMLPIVSRRLDTEERRLIASGCVFVWEERGPNAESSCQLGIERWTDSIRWGPSRVKDEFLYYQEKGPESTEMEMTSDSDTAVYSPTDSNRAVFRDNLIKQTYSVFVETNRGRRKWHLIAYFTQESLNYLRTIDDISVLSNLYVPPGKYTSARSAKGRPRDGNACDPYVLRNYHRSGGAQPSPSQWQGTGMIHPYGSDSVKPRAGSGRLAPLAYLENIPPPRRHPADEEALNALGFR</sequence>
<dbReference type="OMA" id="NRGRRKW"/>
<dbReference type="PANTHER" id="PTHR28027">
    <property type="entry name" value="TRANSCRIPTIONAL REGULATOR MIT1"/>
    <property type="match status" value="1"/>
</dbReference>
<proteinExistence type="predicted"/>
<dbReference type="Proteomes" id="UP000219338">
    <property type="component" value="Unassembled WGS sequence"/>
</dbReference>
<protein>
    <recommendedName>
        <fullName evidence="3">cAMP-independent regulatory protein pac2</fullName>
    </recommendedName>
</protein>
<reference evidence="2" key="1">
    <citation type="journal article" date="2017" name="Nat. Ecol. Evol.">
        <title>Genome expansion and lineage-specific genetic innovations in the forest pathogenic fungi Armillaria.</title>
        <authorList>
            <person name="Sipos G."/>
            <person name="Prasanna A.N."/>
            <person name="Walter M.C."/>
            <person name="O'Connor E."/>
            <person name="Balint B."/>
            <person name="Krizsan K."/>
            <person name="Kiss B."/>
            <person name="Hess J."/>
            <person name="Varga T."/>
            <person name="Slot J."/>
            <person name="Riley R."/>
            <person name="Boka B."/>
            <person name="Rigling D."/>
            <person name="Barry K."/>
            <person name="Lee J."/>
            <person name="Mihaltcheva S."/>
            <person name="LaButti K."/>
            <person name="Lipzen A."/>
            <person name="Waldron R."/>
            <person name="Moloney N.M."/>
            <person name="Sperisen C."/>
            <person name="Kredics L."/>
            <person name="Vagvoelgyi C."/>
            <person name="Patrignani A."/>
            <person name="Fitzpatrick D."/>
            <person name="Nagy I."/>
            <person name="Doyle S."/>
            <person name="Anderson J.B."/>
            <person name="Grigoriev I.V."/>
            <person name="Gueldener U."/>
            <person name="Muensterkoetter M."/>
            <person name="Nagy L.G."/>
        </authorList>
    </citation>
    <scope>NUCLEOTIDE SEQUENCE [LARGE SCALE GENOMIC DNA]</scope>
    <source>
        <strain evidence="2">C18/9</strain>
    </source>
</reference>
<accession>A0A284QL26</accession>
<evidence type="ECO:0000313" key="2">
    <source>
        <dbReference type="Proteomes" id="UP000219338"/>
    </source>
</evidence>
<gene>
    <name evidence="1" type="ORF">ARMOST_00413</name>
</gene>
<evidence type="ECO:0000313" key="1">
    <source>
        <dbReference type="EMBL" id="SJK97162.1"/>
    </source>
</evidence>
<dbReference type="EMBL" id="FUEG01000001">
    <property type="protein sequence ID" value="SJK97162.1"/>
    <property type="molecule type" value="Genomic_DNA"/>
</dbReference>
<dbReference type="GO" id="GO:0003677">
    <property type="term" value="F:DNA binding"/>
    <property type="evidence" value="ECO:0007669"/>
    <property type="project" value="TreeGrafter"/>
</dbReference>
<dbReference type="Pfam" id="PF09729">
    <property type="entry name" value="Gti1_Pac2"/>
    <property type="match status" value="1"/>
</dbReference>
<evidence type="ECO:0008006" key="3">
    <source>
        <dbReference type="Google" id="ProtNLM"/>
    </source>
</evidence>
<organism evidence="1 2">
    <name type="scientific">Armillaria ostoyae</name>
    <name type="common">Armillaria root rot fungus</name>
    <dbReference type="NCBI Taxonomy" id="47428"/>
    <lineage>
        <taxon>Eukaryota</taxon>
        <taxon>Fungi</taxon>
        <taxon>Dikarya</taxon>
        <taxon>Basidiomycota</taxon>
        <taxon>Agaricomycotina</taxon>
        <taxon>Agaricomycetes</taxon>
        <taxon>Agaricomycetidae</taxon>
        <taxon>Agaricales</taxon>
        <taxon>Marasmiineae</taxon>
        <taxon>Physalacriaceae</taxon>
        <taxon>Armillaria</taxon>
    </lineage>
</organism>
<name>A0A284QL26_ARMOS</name>
<keyword evidence="2" id="KW-1185">Reference proteome</keyword>
<dbReference type="OrthoDB" id="5572844at2759"/>
<dbReference type="AlphaFoldDB" id="A0A284QL26"/>
<dbReference type="PANTHER" id="PTHR28027:SF2">
    <property type="entry name" value="TRANSCRIPTIONAL REGULATOR MIT1"/>
    <property type="match status" value="1"/>
</dbReference>
<dbReference type="InterPro" id="IPR018608">
    <property type="entry name" value="Gti1/Pac2"/>
</dbReference>